<dbReference type="OrthoDB" id="9907024at2759"/>
<dbReference type="PANTHER" id="PTHR23343:SF117">
    <property type="entry name" value="ZONA PELLUCIDA SPERM-BINDING PROTEIN 4-LIKE ISOFORM X1"/>
    <property type="match status" value="1"/>
</dbReference>
<protein>
    <submittedName>
        <fullName evidence="19">Uncharacterized LOC111608562</fullName>
    </submittedName>
</protein>
<dbReference type="InParanoid" id="A0A3B5QAA4"/>
<evidence type="ECO:0000256" key="11">
    <source>
        <dbReference type="ARBA" id="ARBA00023180"/>
    </source>
</evidence>
<keyword evidence="10 14" id="KW-1015">Disulfide bond</keyword>
<evidence type="ECO:0000256" key="2">
    <source>
        <dbReference type="ARBA" id="ARBA00010863"/>
    </source>
</evidence>
<keyword evidence="20" id="KW-1185">Reference proteome</keyword>
<dbReference type="InterPro" id="IPR000519">
    <property type="entry name" value="P_trefoil_dom"/>
</dbReference>
<evidence type="ECO:0000256" key="1">
    <source>
        <dbReference type="ARBA" id="ARBA00004251"/>
    </source>
</evidence>
<keyword evidence="12" id="KW-0278">Fertilization</keyword>
<dbReference type="RefSeq" id="XP_023189203.1">
    <property type="nucleotide sequence ID" value="XM_023333435.1"/>
</dbReference>
<evidence type="ECO:0000256" key="4">
    <source>
        <dbReference type="ARBA" id="ARBA00022525"/>
    </source>
</evidence>
<dbReference type="Pfam" id="PF00100">
    <property type="entry name" value="Zona_pellucida"/>
    <property type="match status" value="1"/>
</dbReference>
<dbReference type="GeneTree" id="ENSGT00940000163253"/>
<keyword evidence="5" id="KW-0272">Extracellular matrix</keyword>
<dbReference type="PANTHER" id="PTHR23343">
    <property type="entry name" value="ZONA PELLUCIDA SPERM-BINDING PROTEIN"/>
    <property type="match status" value="1"/>
</dbReference>
<comment type="subcellular location">
    <subcellularLocation>
        <location evidence="1">Cell membrane</location>
        <topology evidence="1">Single-pass type I membrane protein</topology>
    </subcellularLocation>
    <subcellularLocation>
        <location evidence="13">Zona pellucida</location>
    </subcellularLocation>
</comment>
<dbReference type="GO" id="GO:0035805">
    <property type="term" value="C:egg coat"/>
    <property type="evidence" value="ECO:0007669"/>
    <property type="project" value="UniProtKB-SubCell"/>
</dbReference>
<dbReference type="InterPro" id="IPR055355">
    <property type="entry name" value="ZP-C"/>
</dbReference>
<feature type="region of interest" description="Disordered" evidence="15">
    <location>
        <begin position="32"/>
        <end position="58"/>
    </location>
</feature>
<dbReference type="InterPro" id="IPR055356">
    <property type="entry name" value="ZP-N"/>
</dbReference>
<comment type="similarity">
    <text evidence="2">Belongs to the ZP domain family. ZPB subfamily.</text>
</comment>
<dbReference type="GO" id="GO:0035804">
    <property type="term" value="F:structural constituent of egg coat"/>
    <property type="evidence" value="ECO:0007669"/>
    <property type="project" value="TreeGrafter"/>
</dbReference>
<dbReference type="Proteomes" id="UP000002852">
    <property type="component" value="Unassembled WGS sequence"/>
</dbReference>
<dbReference type="Gene3D" id="2.60.40.4100">
    <property type="entry name" value="Zona pellucida, ZP-C domain"/>
    <property type="match status" value="1"/>
</dbReference>
<keyword evidence="11" id="KW-0325">Glycoprotein</keyword>
<evidence type="ECO:0000256" key="3">
    <source>
        <dbReference type="ARBA" id="ARBA00022475"/>
    </source>
</evidence>
<evidence type="ECO:0000256" key="10">
    <source>
        <dbReference type="ARBA" id="ARBA00023157"/>
    </source>
</evidence>
<feature type="disulfide bond" evidence="14">
    <location>
        <begin position="907"/>
        <end position="922"/>
    </location>
</feature>
<evidence type="ECO:0000256" key="16">
    <source>
        <dbReference type="SAM" id="Phobius"/>
    </source>
</evidence>
<dbReference type="InterPro" id="IPR044913">
    <property type="entry name" value="P_trefoil_dom_sf"/>
</dbReference>
<comment type="caution">
    <text evidence="14">Lacks conserved residue(s) required for the propagation of feature annotation.</text>
</comment>
<dbReference type="OMA" id="PKHCGYS"/>
<organism evidence="19 20">
    <name type="scientific">Xiphophorus maculatus</name>
    <name type="common">Southern platyfish</name>
    <name type="synonym">Platypoecilus maculatus</name>
    <dbReference type="NCBI Taxonomy" id="8083"/>
    <lineage>
        <taxon>Eukaryota</taxon>
        <taxon>Metazoa</taxon>
        <taxon>Chordata</taxon>
        <taxon>Craniata</taxon>
        <taxon>Vertebrata</taxon>
        <taxon>Euteleostomi</taxon>
        <taxon>Actinopterygii</taxon>
        <taxon>Neopterygii</taxon>
        <taxon>Teleostei</taxon>
        <taxon>Neoteleostei</taxon>
        <taxon>Acanthomorphata</taxon>
        <taxon>Ovalentaria</taxon>
        <taxon>Atherinomorphae</taxon>
        <taxon>Cyprinodontiformes</taxon>
        <taxon>Poeciliidae</taxon>
        <taxon>Poeciliinae</taxon>
        <taxon>Xiphophorus</taxon>
    </lineage>
</organism>
<keyword evidence="4" id="KW-0964">Secreted</keyword>
<dbReference type="SUPFAM" id="SSF57492">
    <property type="entry name" value="Trefoil"/>
    <property type="match status" value="1"/>
</dbReference>
<dbReference type="STRING" id="8083.ENSXMAP00000027076"/>
<dbReference type="SMART" id="SM00241">
    <property type="entry name" value="ZP"/>
    <property type="match status" value="1"/>
</dbReference>
<proteinExistence type="inferred from homology"/>
<feature type="domain" description="P-type" evidence="18">
    <location>
        <begin position="895"/>
        <end position="935"/>
    </location>
</feature>
<evidence type="ECO:0000313" key="19">
    <source>
        <dbReference type="Ensembl" id="ENSXMAP00000027076.1"/>
    </source>
</evidence>
<reference evidence="19" key="3">
    <citation type="submission" date="2025-08" db="UniProtKB">
        <authorList>
            <consortium name="Ensembl"/>
        </authorList>
    </citation>
    <scope>IDENTIFICATION</scope>
    <source>
        <strain evidence="19">JP 163 A</strain>
    </source>
</reference>
<evidence type="ECO:0000256" key="15">
    <source>
        <dbReference type="SAM" id="MobiDB-lite"/>
    </source>
</evidence>
<evidence type="ECO:0000256" key="8">
    <source>
        <dbReference type="ARBA" id="ARBA00022989"/>
    </source>
</evidence>
<dbReference type="Ensembl" id="ENSXMAT00000024162.1">
    <property type="protein sequence ID" value="ENSXMAP00000027076.1"/>
    <property type="gene ID" value="ENSXMAG00000026787.1"/>
</dbReference>
<evidence type="ECO:0000256" key="9">
    <source>
        <dbReference type="ARBA" id="ARBA00023136"/>
    </source>
</evidence>
<dbReference type="GO" id="GO:0005886">
    <property type="term" value="C:plasma membrane"/>
    <property type="evidence" value="ECO:0007669"/>
    <property type="project" value="UniProtKB-SubCell"/>
</dbReference>
<feature type="domain" description="ZP" evidence="17">
    <location>
        <begin position="937"/>
        <end position="1202"/>
    </location>
</feature>
<dbReference type="GO" id="GO:0060468">
    <property type="term" value="P:prevention of polyspermy"/>
    <property type="evidence" value="ECO:0007669"/>
    <property type="project" value="TreeGrafter"/>
</dbReference>
<evidence type="ECO:0000256" key="12">
    <source>
        <dbReference type="ARBA" id="ARBA00023279"/>
    </source>
</evidence>
<reference evidence="19" key="4">
    <citation type="submission" date="2025-09" db="UniProtKB">
        <authorList>
            <consortium name="Ensembl"/>
        </authorList>
    </citation>
    <scope>IDENTIFICATION</scope>
    <source>
        <strain evidence="19">JP 163 A</strain>
    </source>
</reference>
<dbReference type="InterPro" id="IPR017957">
    <property type="entry name" value="P_trefoil_CS"/>
</dbReference>
<dbReference type="Gene3D" id="4.10.110.10">
    <property type="entry name" value="Spasmolytic Protein, domain 1"/>
    <property type="match status" value="1"/>
</dbReference>
<dbReference type="PROSITE" id="PS00025">
    <property type="entry name" value="P_TREFOIL_1"/>
    <property type="match status" value="1"/>
</dbReference>
<dbReference type="GO" id="GO:0032190">
    <property type="term" value="F:acrosin binding"/>
    <property type="evidence" value="ECO:0007669"/>
    <property type="project" value="TreeGrafter"/>
</dbReference>
<dbReference type="AlphaFoldDB" id="A0A3B5QAA4"/>
<sequence>MPCELIREIRLFLIVLIVLFYSFQLSGSVSLARREDDSTTKRGESALAWEERPEDGQRGQPYTVKQVIWTPSGNLSILSELLEPQLDIKHPANPHPGVRTPERDQTSDRLALISPTWTAGNVKEEGRPFAPDSEDGYQADFTGFSEIQGKVFGLSSDSSPYFSEWEAMRPLVECADDVMTLTLSGRGFIHLQVDRNSASPISIFELPSYCGYSVKASWTDLEMMVPYDGCYILKENGSYVLPMLWLGSPLKLSCPVMISTAIPMYSLSAPFVFCSAYGMAVKIQGQEHRIPVLDVIVDGAKDPFVSERCAFLLDSEAQELTYLISHSAPCITTDNGPQLRLILGDLQYVLSCPVSPQFPYSPSLPQYLPQFPGDLLFPYLPTPTHPVPTTTLPPPHRAPVQEQMMQNPLYQHLLSSGFQYHQLPPVIPHHLEIPHPLQPTTVHFPESMPQHVQNPLGSEKLLYSLGSYLQYFTPQFHLKDPSEHQVFQFPDHPSVYYPYLPFYYQELISAAEDHSTSPVGPYYPQYYHLKPDHPVSTATPVAKAPPPIPRPSFPPKQPLIPQHQTNSFYPPMSYYHPVFSYSALYPAATPPVDTPDSLGHPSSQSPIQTPFHFQLPPYLPPVQKEPGKPAASPYMFYQTYHPKFHPFSPQYPKIPPPTAAPNWITPQESHVQCMQDSMAAFLPYADPESIHVRDPFMSWQSLSSVSPFCGYMLQATAGHGLILHSPLPACHSQLQTPTTISLPISYWDFSTWQNRTLDVQCPYQSPPDPPEATPWIFPTAPSATEDESGPSIATRTEVFCSFQQMKVVLPPGPISEIVLKDTNGNQMSLAEAPKECEYYAREANDGKIHLFLQLHSHCHMSVQGKMYIISILYTTQSGKKEAKVSCPLVNPRSEHECNLHSEYRLPCGSSSISETQCLSMGCCFNKHPPACYYPMDECTIDRHMIFSVPASLTDPPLSTALLVAATNSTCRPQRVTPEYALFKIPMDGCGTRRVVVGKTVIYMVEIMNTVQTVSLNYGTITRDSPVRLLVECRYVPGTVLSVSYVVKTPTFGPDVHTQGVFGVQLRIAKDAQYTSYYPQYHQPLHMLLGKPLHLEVRLLGSPDPSLVLLVHFCVAYPRSGKAAWVLLYNGCPNPLDPAPPETVLSDPTPPSPQSQTRRFTINTFQFLPDGEFQDMDEEIYFMCSTEICSPRDGPCVEGCFGH</sequence>
<dbReference type="Pfam" id="PF23344">
    <property type="entry name" value="ZP-N"/>
    <property type="match status" value="1"/>
</dbReference>
<evidence type="ECO:0000256" key="5">
    <source>
        <dbReference type="ARBA" id="ARBA00022530"/>
    </source>
</evidence>
<dbReference type="InterPro" id="IPR042235">
    <property type="entry name" value="ZP-C_dom"/>
</dbReference>
<dbReference type="InterPro" id="IPR051148">
    <property type="entry name" value="Zona_Pellucida_Domain_gp"/>
</dbReference>
<dbReference type="PROSITE" id="PS51448">
    <property type="entry name" value="P_TREFOIL_2"/>
    <property type="match status" value="1"/>
</dbReference>
<evidence type="ECO:0000259" key="17">
    <source>
        <dbReference type="PROSITE" id="PS51034"/>
    </source>
</evidence>
<accession>A0A3B5QAA4</accession>
<dbReference type="KEGG" id="xma:111608562"/>
<dbReference type="GO" id="GO:0007339">
    <property type="term" value="P:binding of sperm to zona pellucida"/>
    <property type="evidence" value="ECO:0007669"/>
    <property type="project" value="TreeGrafter"/>
</dbReference>
<reference evidence="20" key="2">
    <citation type="journal article" date="2013" name="Nat. Genet.">
        <title>The genome of the platyfish, Xiphophorus maculatus, provides insights into evolutionary adaptation and several complex traits.</title>
        <authorList>
            <person name="Schartl M."/>
            <person name="Walter R.B."/>
            <person name="Shen Y."/>
            <person name="Garcia T."/>
            <person name="Catchen J."/>
            <person name="Amores A."/>
            <person name="Braasch I."/>
            <person name="Chalopin D."/>
            <person name="Volff J.N."/>
            <person name="Lesch K.P."/>
            <person name="Bisazza A."/>
            <person name="Minx P."/>
            <person name="Hillier L."/>
            <person name="Wilson R.K."/>
            <person name="Fuerstenberg S."/>
            <person name="Boore J."/>
            <person name="Searle S."/>
            <person name="Postlethwait J.H."/>
            <person name="Warren W.C."/>
        </authorList>
    </citation>
    <scope>NUCLEOTIDE SEQUENCE [LARGE SCALE GENOMIC DNA]</scope>
    <source>
        <strain evidence="20">JP 163 A</strain>
    </source>
</reference>
<evidence type="ECO:0000259" key="18">
    <source>
        <dbReference type="PROSITE" id="PS51448"/>
    </source>
</evidence>
<feature type="transmembrane region" description="Helical" evidence="16">
    <location>
        <begin position="12"/>
        <end position="32"/>
    </location>
</feature>
<evidence type="ECO:0000256" key="7">
    <source>
        <dbReference type="ARBA" id="ARBA00022692"/>
    </source>
</evidence>
<dbReference type="PROSITE" id="PS51034">
    <property type="entry name" value="ZP_2"/>
    <property type="match status" value="1"/>
</dbReference>
<dbReference type="Gene3D" id="2.60.40.3210">
    <property type="entry name" value="Zona pellucida, ZP-N domain"/>
    <property type="match status" value="1"/>
</dbReference>
<reference evidence="20" key="1">
    <citation type="submission" date="2012-01" db="EMBL/GenBank/DDBJ databases">
        <authorList>
            <person name="Walter R."/>
            <person name="Schartl M."/>
            <person name="Warren W."/>
        </authorList>
    </citation>
    <scope>NUCLEOTIDE SEQUENCE [LARGE SCALE GENOMIC DNA]</scope>
    <source>
        <strain evidence="20">JP 163 A</strain>
    </source>
</reference>
<name>A0A3B5QAA4_XIPMA</name>
<keyword evidence="9 16" id="KW-0472">Membrane</keyword>
<feature type="disulfide bond" evidence="14">
    <location>
        <begin position="897"/>
        <end position="923"/>
    </location>
</feature>
<dbReference type="SMART" id="SM00018">
    <property type="entry name" value="PD"/>
    <property type="match status" value="1"/>
</dbReference>
<keyword evidence="8 16" id="KW-1133">Transmembrane helix</keyword>
<keyword evidence="7 16" id="KW-0812">Transmembrane</keyword>
<evidence type="ECO:0000256" key="13">
    <source>
        <dbReference type="ARBA" id="ARBA00024183"/>
    </source>
</evidence>
<evidence type="ECO:0000256" key="14">
    <source>
        <dbReference type="PROSITE-ProRule" id="PRU00779"/>
    </source>
</evidence>
<evidence type="ECO:0000256" key="6">
    <source>
        <dbReference type="ARBA" id="ARBA00022685"/>
    </source>
</evidence>
<dbReference type="InterPro" id="IPR001507">
    <property type="entry name" value="ZP_dom"/>
</dbReference>
<keyword evidence="3" id="KW-1003">Cell membrane</keyword>
<dbReference type="CDD" id="cd00111">
    <property type="entry name" value="Trefoil"/>
    <property type="match status" value="1"/>
</dbReference>
<dbReference type="GeneID" id="111608562"/>
<evidence type="ECO:0000313" key="20">
    <source>
        <dbReference type="Proteomes" id="UP000002852"/>
    </source>
</evidence>
<keyword evidence="6" id="KW-0165">Cleavage on pair of basic residues</keyword>
<dbReference type="Pfam" id="PF00088">
    <property type="entry name" value="Trefoil"/>
    <property type="match status" value="1"/>
</dbReference>
<feature type="compositionally biased region" description="Basic and acidic residues" evidence="15">
    <location>
        <begin position="32"/>
        <end position="57"/>
    </location>
</feature>